<dbReference type="AlphaFoldDB" id="A0A2K1IFV9"/>
<dbReference type="OrthoDB" id="416496at2759"/>
<dbReference type="Gramene" id="Pp3c24_6910V3.4">
    <property type="protein sequence ID" value="Pp3c24_6910V3.4"/>
    <property type="gene ID" value="Pp3c24_6910"/>
</dbReference>
<gene>
    <name evidence="3" type="primary">LOC112277013</name>
    <name evidence="2" type="ORF">PHYPA_028749</name>
</gene>
<dbReference type="GeneID" id="112277013"/>
<dbReference type="InterPro" id="IPR013216">
    <property type="entry name" value="Methyltransf_11"/>
</dbReference>
<reference evidence="3" key="3">
    <citation type="submission" date="2020-12" db="UniProtKB">
        <authorList>
            <consortium name="EnsemblPlants"/>
        </authorList>
    </citation>
    <scope>IDENTIFICATION</scope>
</reference>
<keyword evidence="4" id="KW-1185">Reference proteome</keyword>
<dbReference type="Gene3D" id="3.40.50.150">
    <property type="entry name" value="Vaccinia Virus protein VP39"/>
    <property type="match status" value="1"/>
</dbReference>
<evidence type="ECO:0000313" key="2">
    <source>
        <dbReference type="EMBL" id="PNR28157.1"/>
    </source>
</evidence>
<dbReference type="InterPro" id="IPR052356">
    <property type="entry name" value="Thiol_S-MT"/>
</dbReference>
<dbReference type="EnsemblPlants" id="Pp3c24_6910V3.4">
    <property type="protein sequence ID" value="Pp3c24_6910V3.4"/>
    <property type="gene ID" value="Pp3c24_6910"/>
</dbReference>
<dbReference type="EMBL" id="ABEU02000024">
    <property type="protein sequence ID" value="PNR28157.1"/>
    <property type="molecule type" value="Genomic_DNA"/>
</dbReference>
<dbReference type="STRING" id="3218.A0A2K1IFV9"/>
<sequence length="351" mass="37948">MASVGLSCSRLITGLNLPKARESQLSSNLSSPEFPSFKAVKEFRPLKVLEPFGNNLLCRLRGSKRIGTICASIQDHASQFAEQSFRWSACKCCSRRSFVTSSAGALIATAQGDKLLQAAESSIQNDDAIREAIHPARPGWYEEFYATVMNTTMREYEAEVAGYKRKLFSRLDGNVKTVLELGVGTGPNLAYYGGRTSITNVIGVDPNEKMARYAKEAAVAAGFSPEQFKFVHAVGEGLPLPSGSVDAVIGTLVLCSVFDVSSTLKEVQRVLRPGGMFLFVEHVAAPEGDSLRFWQKLLDPLQQLVADGCHLQRDTLSLIEAAQFASVNAERVNVNGISLIAPHVVGSACVS</sequence>
<dbReference type="Pfam" id="PF08241">
    <property type="entry name" value="Methyltransf_11"/>
    <property type="match status" value="1"/>
</dbReference>
<dbReference type="GO" id="GO:0008168">
    <property type="term" value="F:methyltransferase activity"/>
    <property type="evidence" value="ECO:0000318"/>
    <property type="project" value="GO_Central"/>
</dbReference>
<dbReference type="CDD" id="cd02440">
    <property type="entry name" value="AdoMet_MTases"/>
    <property type="match status" value="1"/>
</dbReference>
<feature type="domain" description="Methyltransferase type 11" evidence="1">
    <location>
        <begin position="179"/>
        <end position="279"/>
    </location>
</feature>
<evidence type="ECO:0000259" key="1">
    <source>
        <dbReference type="Pfam" id="PF08241"/>
    </source>
</evidence>
<dbReference type="GO" id="GO:0008757">
    <property type="term" value="F:S-adenosylmethionine-dependent methyltransferase activity"/>
    <property type="evidence" value="ECO:0007669"/>
    <property type="project" value="InterPro"/>
</dbReference>
<reference evidence="2 4" key="1">
    <citation type="journal article" date="2008" name="Science">
        <title>The Physcomitrella genome reveals evolutionary insights into the conquest of land by plants.</title>
        <authorList>
            <person name="Rensing S."/>
            <person name="Lang D."/>
            <person name="Zimmer A."/>
            <person name="Terry A."/>
            <person name="Salamov A."/>
            <person name="Shapiro H."/>
            <person name="Nishiyama T."/>
            <person name="Perroud P.-F."/>
            <person name="Lindquist E."/>
            <person name="Kamisugi Y."/>
            <person name="Tanahashi T."/>
            <person name="Sakakibara K."/>
            <person name="Fujita T."/>
            <person name="Oishi K."/>
            <person name="Shin-I T."/>
            <person name="Kuroki Y."/>
            <person name="Toyoda A."/>
            <person name="Suzuki Y."/>
            <person name="Hashimoto A."/>
            <person name="Yamaguchi K."/>
            <person name="Sugano A."/>
            <person name="Kohara Y."/>
            <person name="Fujiyama A."/>
            <person name="Anterola A."/>
            <person name="Aoki S."/>
            <person name="Ashton N."/>
            <person name="Barbazuk W.B."/>
            <person name="Barker E."/>
            <person name="Bennetzen J."/>
            <person name="Bezanilla M."/>
            <person name="Blankenship R."/>
            <person name="Cho S.H."/>
            <person name="Dutcher S."/>
            <person name="Estelle M."/>
            <person name="Fawcett J.A."/>
            <person name="Gundlach H."/>
            <person name="Hanada K."/>
            <person name="Heyl A."/>
            <person name="Hicks K.A."/>
            <person name="Hugh J."/>
            <person name="Lohr M."/>
            <person name="Mayer K."/>
            <person name="Melkozernov A."/>
            <person name="Murata T."/>
            <person name="Nelson D."/>
            <person name="Pils B."/>
            <person name="Prigge M."/>
            <person name="Reiss B."/>
            <person name="Renner T."/>
            <person name="Rombauts S."/>
            <person name="Rushton P."/>
            <person name="Sanderfoot A."/>
            <person name="Schween G."/>
            <person name="Shiu S.-H."/>
            <person name="Stueber K."/>
            <person name="Theodoulou F.L."/>
            <person name="Tu H."/>
            <person name="Van de Peer Y."/>
            <person name="Verrier P.J."/>
            <person name="Waters E."/>
            <person name="Wood A."/>
            <person name="Yang L."/>
            <person name="Cove D."/>
            <person name="Cuming A."/>
            <person name="Hasebe M."/>
            <person name="Lucas S."/>
            <person name="Mishler D.B."/>
            <person name="Reski R."/>
            <person name="Grigoriev I."/>
            <person name="Quatrano R.S."/>
            <person name="Boore J.L."/>
        </authorList>
    </citation>
    <scope>NUCLEOTIDE SEQUENCE [LARGE SCALE GENOMIC DNA]</scope>
    <source>
        <strain evidence="3 4">cv. Gransden 2004</strain>
    </source>
</reference>
<dbReference type="OMA" id="DLIAKPW"/>
<proteinExistence type="predicted"/>
<dbReference type="Proteomes" id="UP000006727">
    <property type="component" value="Chromosome 24"/>
</dbReference>
<dbReference type="Gramene" id="Pp3c24_6910V3.1">
    <property type="protein sequence ID" value="Pp3c24_6910V3.1"/>
    <property type="gene ID" value="Pp3c24_6910"/>
</dbReference>
<dbReference type="PANTHER" id="PTHR45036:SF1">
    <property type="entry name" value="METHYLTRANSFERASE LIKE 7A"/>
    <property type="match status" value="1"/>
</dbReference>
<dbReference type="EnsemblPlants" id="Pp3c24_6910V3.1">
    <property type="protein sequence ID" value="Pp3c24_6910V3.1"/>
    <property type="gene ID" value="Pp3c24_6910"/>
</dbReference>
<reference evidence="2 4" key="2">
    <citation type="journal article" date="2018" name="Plant J.">
        <title>The Physcomitrella patens chromosome-scale assembly reveals moss genome structure and evolution.</title>
        <authorList>
            <person name="Lang D."/>
            <person name="Ullrich K.K."/>
            <person name="Murat F."/>
            <person name="Fuchs J."/>
            <person name="Jenkins J."/>
            <person name="Haas F.B."/>
            <person name="Piednoel M."/>
            <person name="Gundlach H."/>
            <person name="Van Bel M."/>
            <person name="Meyberg R."/>
            <person name="Vives C."/>
            <person name="Morata J."/>
            <person name="Symeonidi A."/>
            <person name="Hiss M."/>
            <person name="Muchero W."/>
            <person name="Kamisugi Y."/>
            <person name="Saleh O."/>
            <person name="Blanc G."/>
            <person name="Decker E.L."/>
            <person name="van Gessel N."/>
            <person name="Grimwood J."/>
            <person name="Hayes R.D."/>
            <person name="Graham S.W."/>
            <person name="Gunter L.E."/>
            <person name="McDaniel S.F."/>
            <person name="Hoernstein S.N.W."/>
            <person name="Larsson A."/>
            <person name="Li F.W."/>
            <person name="Perroud P.F."/>
            <person name="Phillips J."/>
            <person name="Ranjan P."/>
            <person name="Rokshar D.S."/>
            <person name="Rothfels C.J."/>
            <person name="Schneider L."/>
            <person name="Shu S."/>
            <person name="Stevenson D.W."/>
            <person name="Thummler F."/>
            <person name="Tillich M."/>
            <person name="Villarreal Aguilar J.C."/>
            <person name="Widiez T."/>
            <person name="Wong G.K."/>
            <person name="Wymore A."/>
            <person name="Zhang Y."/>
            <person name="Zimmer A.D."/>
            <person name="Quatrano R.S."/>
            <person name="Mayer K.F.X."/>
            <person name="Goodstein D."/>
            <person name="Casacuberta J.M."/>
            <person name="Vandepoele K."/>
            <person name="Reski R."/>
            <person name="Cuming A.C."/>
            <person name="Tuskan G.A."/>
            <person name="Maumus F."/>
            <person name="Salse J."/>
            <person name="Schmutz J."/>
            <person name="Rensing S.A."/>
        </authorList>
    </citation>
    <scope>NUCLEOTIDE SEQUENCE [LARGE SCALE GENOMIC DNA]</scope>
    <source>
        <strain evidence="3 4">cv. Gransden 2004</strain>
    </source>
</reference>
<dbReference type="SUPFAM" id="SSF53335">
    <property type="entry name" value="S-adenosyl-L-methionine-dependent methyltransferases"/>
    <property type="match status" value="1"/>
</dbReference>
<dbReference type="RefSeq" id="XP_024364707.1">
    <property type="nucleotide sequence ID" value="XM_024508939.2"/>
</dbReference>
<dbReference type="InterPro" id="IPR029063">
    <property type="entry name" value="SAM-dependent_MTases_sf"/>
</dbReference>
<protein>
    <recommendedName>
        <fullName evidence="1">Methyltransferase type 11 domain-containing protein</fullName>
    </recommendedName>
</protein>
<dbReference type="PANTHER" id="PTHR45036">
    <property type="entry name" value="METHYLTRANSFERASE LIKE 7B"/>
    <property type="match status" value="1"/>
</dbReference>
<name>A0A2K1IFV9_PHYPA</name>
<evidence type="ECO:0000313" key="4">
    <source>
        <dbReference type="Proteomes" id="UP000006727"/>
    </source>
</evidence>
<accession>A0A2K1IFV9</accession>
<organism evidence="2">
    <name type="scientific">Physcomitrium patens</name>
    <name type="common">Spreading-leaved earth moss</name>
    <name type="synonym">Physcomitrella patens</name>
    <dbReference type="NCBI Taxonomy" id="3218"/>
    <lineage>
        <taxon>Eukaryota</taxon>
        <taxon>Viridiplantae</taxon>
        <taxon>Streptophyta</taxon>
        <taxon>Embryophyta</taxon>
        <taxon>Bryophyta</taxon>
        <taxon>Bryophytina</taxon>
        <taxon>Bryopsida</taxon>
        <taxon>Funariidae</taxon>
        <taxon>Funariales</taxon>
        <taxon>Funariaceae</taxon>
        <taxon>Physcomitrium</taxon>
    </lineage>
</organism>
<evidence type="ECO:0000313" key="3">
    <source>
        <dbReference type="EnsemblPlants" id="Pp3c24_6910V3.1"/>
    </source>
</evidence>
<dbReference type="PaxDb" id="3218-PP1S73_45V6.2"/>